<dbReference type="eggNOG" id="ENOG502RP4Z">
    <property type="taxonomic scope" value="Eukaryota"/>
</dbReference>
<dbReference type="OMA" id="YACSKVY"/>
<sequence length="453" mass="51779">MLLTDLPPELLEEIFLQCDPCDVGALAQCCSYLHTIIYAPEKPSASMPFWRALYLQQPLDDPRLSLTQLGLPRAISDDLWKTRLQRLARAQAVLEGRATVRLDELESILESLLDMITFVVPLRTHAALDVSSSLILATLLLRRSTLLDEPLPPVASQRTRQLLACIHTHFGLTSADHDPARRVRARAYVYDLRKYRDETHYGPFLEDDTVDWEMMRELHEVMSMHFSFPEVEAGADTFALYPMCLPYTQLVVEEEGEDEEERQEEKRGGEEDKHETTKEKDDWAGVAGLWQIAFCYCDQRELIHYNSTATTPDGPLDASLFEDPDFVEICRTLQFDLDVSHIEPDPQHPKRPKIHFEATDEDMGITIRGVVSVTPDERIRWRFVCGDPPHPIWSCEAVQVGGVRSKYGILGVWTTIFHDDDGPVGPFWLRRYSEEISLQNRQGSLTALHTFSN</sequence>
<protein>
    <submittedName>
        <fullName evidence="3">Expressed protein</fullName>
    </submittedName>
</protein>
<dbReference type="InterPro" id="IPR001810">
    <property type="entry name" value="F-box_dom"/>
</dbReference>
<reference evidence="3 4" key="1">
    <citation type="journal article" date="2010" name="Nat. Biotechnol.">
        <title>Genome sequence of the model mushroom Schizophyllum commune.</title>
        <authorList>
            <person name="Ohm R.A."/>
            <person name="de Jong J.F."/>
            <person name="Lugones L.G."/>
            <person name="Aerts A."/>
            <person name="Kothe E."/>
            <person name="Stajich J.E."/>
            <person name="de Vries R.P."/>
            <person name="Record E."/>
            <person name="Levasseur A."/>
            <person name="Baker S.E."/>
            <person name="Bartholomew K.A."/>
            <person name="Coutinho P.M."/>
            <person name="Erdmann S."/>
            <person name="Fowler T.J."/>
            <person name="Gathman A.C."/>
            <person name="Lombard V."/>
            <person name="Henrissat B."/>
            <person name="Knabe N."/>
            <person name="Kuees U."/>
            <person name="Lilly W.W."/>
            <person name="Lindquist E."/>
            <person name="Lucas S."/>
            <person name="Magnuson J.K."/>
            <person name="Piumi F."/>
            <person name="Raudaskoski M."/>
            <person name="Salamov A."/>
            <person name="Schmutz J."/>
            <person name="Schwarze F.W.M.R."/>
            <person name="vanKuyk P.A."/>
            <person name="Horton J.S."/>
            <person name="Grigoriev I.V."/>
            <person name="Woesten H.A.B."/>
        </authorList>
    </citation>
    <scope>NUCLEOTIDE SEQUENCE [LARGE SCALE GENOMIC DNA]</scope>
    <source>
        <strain evidence="4">H4-8 / FGSC 9210</strain>
    </source>
</reference>
<dbReference type="OrthoDB" id="3226064at2759"/>
<feature type="domain" description="F-box" evidence="2">
    <location>
        <begin position="1"/>
        <end position="53"/>
    </location>
</feature>
<dbReference type="InterPro" id="IPR036047">
    <property type="entry name" value="F-box-like_dom_sf"/>
</dbReference>
<organism evidence="4">
    <name type="scientific">Schizophyllum commune (strain H4-8 / FGSC 9210)</name>
    <name type="common">Split gill fungus</name>
    <dbReference type="NCBI Taxonomy" id="578458"/>
    <lineage>
        <taxon>Eukaryota</taxon>
        <taxon>Fungi</taxon>
        <taxon>Dikarya</taxon>
        <taxon>Basidiomycota</taxon>
        <taxon>Agaricomycotina</taxon>
        <taxon>Agaricomycetes</taxon>
        <taxon>Agaricomycetidae</taxon>
        <taxon>Agaricales</taxon>
        <taxon>Schizophyllaceae</taxon>
        <taxon>Schizophyllum</taxon>
    </lineage>
</organism>
<dbReference type="HOGENOM" id="CLU_019366_1_0_1"/>
<evidence type="ECO:0000259" key="2">
    <source>
        <dbReference type="PROSITE" id="PS50181"/>
    </source>
</evidence>
<name>D8PXP7_SCHCM</name>
<dbReference type="Proteomes" id="UP000007431">
    <property type="component" value="Unassembled WGS sequence"/>
</dbReference>
<dbReference type="GeneID" id="9585811"/>
<dbReference type="VEuPathDB" id="FungiDB:SCHCODRAFT_02616415"/>
<proteinExistence type="predicted"/>
<feature type="region of interest" description="Disordered" evidence="1">
    <location>
        <begin position="252"/>
        <end position="280"/>
    </location>
</feature>
<dbReference type="CDD" id="cd09917">
    <property type="entry name" value="F-box_SF"/>
    <property type="match status" value="1"/>
</dbReference>
<feature type="compositionally biased region" description="Basic and acidic residues" evidence="1">
    <location>
        <begin position="263"/>
        <end position="280"/>
    </location>
</feature>
<evidence type="ECO:0000313" key="4">
    <source>
        <dbReference type="Proteomes" id="UP000007431"/>
    </source>
</evidence>
<dbReference type="Pfam" id="PF00646">
    <property type="entry name" value="F-box"/>
    <property type="match status" value="1"/>
</dbReference>
<dbReference type="PROSITE" id="PS50181">
    <property type="entry name" value="FBOX"/>
    <property type="match status" value="1"/>
</dbReference>
<accession>D8PXP7</accession>
<dbReference type="EMBL" id="GL377304">
    <property type="protein sequence ID" value="EFI99711.1"/>
    <property type="molecule type" value="Genomic_DNA"/>
</dbReference>
<evidence type="ECO:0000256" key="1">
    <source>
        <dbReference type="SAM" id="MobiDB-lite"/>
    </source>
</evidence>
<evidence type="ECO:0000313" key="3">
    <source>
        <dbReference type="EMBL" id="EFI99711.1"/>
    </source>
</evidence>
<keyword evidence="4" id="KW-1185">Reference proteome</keyword>
<dbReference type="KEGG" id="scm:SCHCO_02616415"/>
<dbReference type="InParanoid" id="D8PXP7"/>
<gene>
    <name evidence="3" type="ORF">SCHCODRAFT_84860</name>
</gene>
<dbReference type="AlphaFoldDB" id="D8PXP7"/>
<feature type="compositionally biased region" description="Acidic residues" evidence="1">
    <location>
        <begin position="252"/>
        <end position="262"/>
    </location>
</feature>
<dbReference type="SUPFAM" id="SSF81383">
    <property type="entry name" value="F-box domain"/>
    <property type="match status" value="1"/>
</dbReference>
<dbReference type="RefSeq" id="XP_003034614.1">
    <property type="nucleotide sequence ID" value="XM_003034568.1"/>
</dbReference>